<name>A0A4U0F3P6_9BACL</name>
<keyword evidence="4 7" id="KW-0812">Transmembrane</keyword>
<dbReference type="PANTHER" id="PTHR23514">
    <property type="entry name" value="BYPASS OF STOP CODON PROTEIN 6"/>
    <property type="match status" value="1"/>
</dbReference>
<feature type="transmembrane region" description="Helical" evidence="7">
    <location>
        <begin position="157"/>
        <end position="177"/>
    </location>
</feature>
<dbReference type="Gene3D" id="1.20.1250.20">
    <property type="entry name" value="MFS general substrate transporter like domains"/>
    <property type="match status" value="2"/>
</dbReference>
<feature type="domain" description="Major facilitator superfamily (MFS) profile" evidence="8">
    <location>
        <begin position="4"/>
        <end position="389"/>
    </location>
</feature>
<feature type="transmembrane region" description="Helical" evidence="7">
    <location>
        <begin position="333"/>
        <end position="353"/>
    </location>
</feature>
<evidence type="ECO:0000313" key="10">
    <source>
        <dbReference type="Proteomes" id="UP000309673"/>
    </source>
</evidence>
<evidence type="ECO:0000256" key="1">
    <source>
        <dbReference type="ARBA" id="ARBA00004651"/>
    </source>
</evidence>
<proteinExistence type="inferred from homology"/>
<feature type="transmembrane region" description="Helical" evidence="7">
    <location>
        <begin position="299"/>
        <end position="321"/>
    </location>
</feature>
<feature type="transmembrane region" description="Helical" evidence="7">
    <location>
        <begin position="133"/>
        <end position="151"/>
    </location>
</feature>
<evidence type="ECO:0000256" key="7">
    <source>
        <dbReference type="SAM" id="Phobius"/>
    </source>
</evidence>
<keyword evidence="5 7" id="KW-1133">Transmembrane helix</keyword>
<comment type="caution">
    <text evidence="9">The sequence shown here is derived from an EMBL/GenBank/DDBJ whole genome shotgun (WGS) entry which is preliminary data.</text>
</comment>
<evidence type="ECO:0000259" key="8">
    <source>
        <dbReference type="PROSITE" id="PS50850"/>
    </source>
</evidence>
<reference evidence="9 10" key="1">
    <citation type="submission" date="2019-04" db="EMBL/GenBank/DDBJ databases">
        <title>Cohnella sp. nov., isolated from soil.</title>
        <authorList>
            <person name="Kim W."/>
        </authorList>
    </citation>
    <scope>NUCLEOTIDE SEQUENCE [LARGE SCALE GENOMIC DNA]</scope>
    <source>
        <strain evidence="9 10">CAU 1483</strain>
    </source>
</reference>
<evidence type="ECO:0000256" key="6">
    <source>
        <dbReference type="ARBA" id="ARBA00023136"/>
    </source>
</evidence>
<dbReference type="PANTHER" id="PTHR23514:SF3">
    <property type="entry name" value="BYPASS OF STOP CODON PROTEIN 6"/>
    <property type="match status" value="1"/>
</dbReference>
<feature type="transmembrane region" description="Helical" evidence="7">
    <location>
        <begin position="100"/>
        <end position="121"/>
    </location>
</feature>
<dbReference type="InterPro" id="IPR051788">
    <property type="entry name" value="MFS_Transporter"/>
</dbReference>
<dbReference type="Proteomes" id="UP000309673">
    <property type="component" value="Unassembled WGS sequence"/>
</dbReference>
<dbReference type="GO" id="GO:0022857">
    <property type="term" value="F:transmembrane transporter activity"/>
    <property type="evidence" value="ECO:0007669"/>
    <property type="project" value="InterPro"/>
</dbReference>
<evidence type="ECO:0000313" key="9">
    <source>
        <dbReference type="EMBL" id="TJY38950.1"/>
    </source>
</evidence>
<keyword evidence="3" id="KW-0813">Transport</keyword>
<evidence type="ECO:0000256" key="4">
    <source>
        <dbReference type="ARBA" id="ARBA00022692"/>
    </source>
</evidence>
<dbReference type="PROSITE" id="PS50850">
    <property type="entry name" value="MFS"/>
    <property type="match status" value="1"/>
</dbReference>
<evidence type="ECO:0000256" key="5">
    <source>
        <dbReference type="ARBA" id="ARBA00022989"/>
    </source>
</evidence>
<evidence type="ECO:0000256" key="3">
    <source>
        <dbReference type="ARBA" id="ARBA00022448"/>
    </source>
</evidence>
<feature type="transmembrane region" description="Helical" evidence="7">
    <location>
        <begin position="274"/>
        <end position="293"/>
    </location>
</feature>
<dbReference type="InterPro" id="IPR020846">
    <property type="entry name" value="MFS_dom"/>
</dbReference>
<dbReference type="OrthoDB" id="1674541at2"/>
<feature type="transmembrane region" description="Helical" evidence="7">
    <location>
        <begin position="243"/>
        <end position="262"/>
    </location>
</feature>
<feature type="transmembrane region" description="Helical" evidence="7">
    <location>
        <begin position="70"/>
        <end position="88"/>
    </location>
</feature>
<sequence>MARLVFLGCIVYLVTGFGQVVLGTVMEPMVHAYGVQYGDGGQLVMNQFLGGMVGIMCAPWLMARIGKKGIILSMLALIAVCEAVYLLQPPWLTMLLVSPLAGLGLGTVEALVGSFVIAAAAGNANKAMSRVEIFFGLGALLMPFVGSLLISLGIWKISFALVSILAAAAWLLWLLFWPSLLDNPVAHGEEERHEAASPMPKAARSRLVLSVCMLFFLVYVGLEMSFIHYLPSLMVQNNHLAESTASLSISLFWATMTIGRMAAGHAADRWGGAAYLVAMCSANAVLFALMVGLDGTTATFLLAAGSGLVMSGMFAIALVFANRTVTGLTERTTSLLIASGGVGGALFPKLTGWCLDQFGAYGTRWLFAILAVVLLSVLVWALLAAKPRRSPVLLVTEGTHG</sequence>
<evidence type="ECO:0000256" key="2">
    <source>
        <dbReference type="ARBA" id="ARBA00008335"/>
    </source>
</evidence>
<keyword evidence="10" id="KW-1185">Reference proteome</keyword>
<dbReference type="GO" id="GO:0005886">
    <property type="term" value="C:plasma membrane"/>
    <property type="evidence" value="ECO:0007669"/>
    <property type="project" value="UniProtKB-SubCell"/>
</dbReference>
<gene>
    <name evidence="9" type="ORF">E5161_19155</name>
</gene>
<feature type="transmembrane region" description="Helical" evidence="7">
    <location>
        <begin position="365"/>
        <end position="385"/>
    </location>
</feature>
<dbReference type="EMBL" id="SUPK01000011">
    <property type="protein sequence ID" value="TJY38950.1"/>
    <property type="molecule type" value="Genomic_DNA"/>
</dbReference>
<dbReference type="AlphaFoldDB" id="A0A4U0F3P6"/>
<comment type="subcellular location">
    <subcellularLocation>
        <location evidence="1">Cell membrane</location>
        <topology evidence="1">Multi-pass membrane protein</topology>
    </subcellularLocation>
</comment>
<dbReference type="Pfam" id="PF07690">
    <property type="entry name" value="MFS_1"/>
    <property type="match status" value="1"/>
</dbReference>
<comment type="similarity">
    <text evidence="2">Belongs to the major facilitator superfamily.</text>
</comment>
<dbReference type="SUPFAM" id="SSF103473">
    <property type="entry name" value="MFS general substrate transporter"/>
    <property type="match status" value="1"/>
</dbReference>
<keyword evidence="6 7" id="KW-0472">Membrane</keyword>
<feature type="transmembrane region" description="Helical" evidence="7">
    <location>
        <begin position="207"/>
        <end position="231"/>
    </location>
</feature>
<organism evidence="9 10">
    <name type="scientific">Cohnella pontilimi</name>
    <dbReference type="NCBI Taxonomy" id="2564100"/>
    <lineage>
        <taxon>Bacteria</taxon>
        <taxon>Bacillati</taxon>
        <taxon>Bacillota</taxon>
        <taxon>Bacilli</taxon>
        <taxon>Bacillales</taxon>
        <taxon>Paenibacillaceae</taxon>
        <taxon>Cohnella</taxon>
    </lineage>
</organism>
<dbReference type="InterPro" id="IPR011701">
    <property type="entry name" value="MFS"/>
</dbReference>
<accession>A0A4U0F3P6</accession>
<protein>
    <submittedName>
        <fullName evidence="9">MFS transporter</fullName>
    </submittedName>
</protein>
<feature type="transmembrane region" description="Helical" evidence="7">
    <location>
        <begin position="47"/>
        <end position="63"/>
    </location>
</feature>
<dbReference type="InterPro" id="IPR036259">
    <property type="entry name" value="MFS_trans_sf"/>
</dbReference>
<dbReference type="RefSeq" id="WP_136779493.1">
    <property type="nucleotide sequence ID" value="NZ_SUPK01000011.1"/>
</dbReference>